<sequence length="940" mass="106622">MKLLKSFFCSFKVVLPMIAIYAIACGVGTFIENDYGTRIAKIVIYQAWWFDALNIYLLIALLCSLLFSSYWKGKKYGAIILHLSFVFIIIGAGITRIYSFEGTMHIREGGSVDFMISQDPTLNIIAINQKGQQQAKFFQLPLMANAKIKPIKTEIFGKELQLEDFKIAKMTEQKKDDLLLIDLTAHYDGKTHDYHFGNGREFDRGSFGDIKIFVGWGNHQIFLPFKIKLQKFELERYPGSMSPSSYASEVEVLDSDGKTIMPYRIFMNNTLDYEGYRFYQSSYDQDEKGTILSVNKDPGKNVTYFGYALLILGAIWVLLSKKGRFHQLARFLQQQKIASLAFLLLSTLALFTPSHATEQAETTHATKNAKNSTSIDSSQKSTSLEEGTPPILNAEQMAKFLIKFRENSAVYAEKFSHLQLQNPSGRIEPIDTIATNIVHKITKKDHFLGMSNNQMFLGMMLYPSIWKSLKIIYVHDPAIKKILGLPPKDNYASFLDFFTQDFSYKLHNYIEEANQTNPAKRSTFDKNLLKVDERVNLTYSIFSGGFLKIFPLPHTQKWLDPLNLFQEADQHTAHQISNILKEFFQAFDAGVMDNDWNGVDLVLQKISELQKTSTLYLSEKKLKAEIFLNQSNLFNKLIVPYILLGLLLFVLMLVCIIKDRPLHKVLNLGIYSLALILLLIHTIALLLRWYVSDHSPWSNAYESMLYIAWASGVAGMIFLRKYNLALAASLFLAGISLFVANLGFMDPQITPLVPVLKSYWLNIHVSVITASYGFLALCFILGVITLILLIFQKFSKTSLLQLQKSIASLTALNEMAMILGLLMLTVGNFLGGVWANESWGRYWSWDPKETWALISIGVYAIILHLRFIGFQNMSYVFGLASVLGFYSILMTYFGVNYYLSGMHSYAAGDPVPVPTFVYFFIAATILLALLAIPKKDKSHA</sequence>
<feature type="transmembrane region" description="Helical" evidence="7">
    <location>
        <begin position="765"/>
        <end position="791"/>
    </location>
</feature>
<feature type="domain" description="Cytochrome c assembly protein" evidence="8">
    <location>
        <begin position="697"/>
        <end position="903"/>
    </location>
</feature>
<evidence type="ECO:0000256" key="7">
    <source>
        <dbReference type="SAM" id="Phobius"/>
    </source>
</evidence>
<dbReference type="KEGG" id="hms:HMU01280"/>
<dbReference type="PANTHER" id="PTHR30071:SF1">
    <property type="entry name" value="CYTOCHROME B_B6 PROTEIN-RELATED"/>
    <property type="match status" value="1"/>
</dbReference>
<dbReference type="eggNOG" id="COG1333">
    <property type="taxonomic scope" value="Bacteria"/>
</dbReference>
<evidence type="ECO:0000313" key="11">
    <source>
        <dbReference type="Proteomes" id="UP000001522"/>
    </source>
</evidence>
<feature type="transmembrane region" description="Helical" evidence="7">
    <location>
        <begin position="811"/>
        <end position="830"/>
    </location>
</feature>
<dbReference type="STRING" id="679897.HMU01280"/>
<dbReference type="PANTHER" id="PTHR30071">
    <property type="entry name" value="HEME EXPORTER PROTEIN C"/>
    <property type="match status" value="1"/>
</dbReference>
<dbReference type="GO" id="GO:0005886">
    <property type="term" value="C:plasma membrane"/>
    <property type="evidence" value="ECO:0007669"/>
    <property type="project" value="TreeGrafter"/>
</dbReference>
<protein>
    <submittedName>
        <fullName evidence="10">Putative Cytochrome C assembly protein</fullName>
    </submittedName>
</protein>
<dbReference type="Pfam" id="PF01578">
    <property type="entry name" value="Cytochrom_C_asm"/>
    <property type="match status" value="1"/>
</dbReference>
<evidence type="ECO:0000313" key="10">
    <source>
        <dbReference type="EMBL" id="CBG39390.1"/>
    </source>
</evidence>
<feature type="transmembrane region" description="Helical" evidence="7">
    <location>
        <begin position="850"/>
        <end position="868"/>
    </location>
</feature>
<keyword evidence="3" id="KW-0201">Cytochrome c-type biogenesis</keyword>
<dbReference type="GO" id="GO:0020037">
    <property type="term" value="F:heme binding"/>
    <property type="evidence" value="ECO:0007669"/>
    <property type="project" value="InterPro"/>
</dbReference>
<keyword evidence="2 7" id="KW-0812">Transmembrane</keyword>
<dbReference type="EMBL" id="FN555004">
    <property type="protein sequence ID" value="CBG39390.1"/>
    <property type="molecule type" value="Genomic_DNA"/>
</dbReference>
<evidence type="ECO:0000256" key="6">
    <source>
        <dbReference type="SAM" id="MobiDB-lite"/>
    </source>
</evidence>
<evidence type="ECO:0000256" key="5">
    <source>
        <dbReference type="ARBA" id="ARBA00023136"/>
    </source>
</evidence>
<dbReference type="InterPro" id="IPR002541">
    <property type="entry name" value="Cyt_c_assembly"/>
</dbReference>
<feature type="transmembrane region" description="Helical" evidence="7">
    <location>
        <begin position="875"/>
        <end position="895"/>
    </location>
</feature>
<evidence type="ECO:0000259" key="9">
    <source>
        <dbReference type="Pfam" id="PF05140"/>
    </source>
</evidence>
<dbReference type="AlphaFoldDB" id="D3UFW9"/>
<feature type="region of interest" description="Disordered" evidence="6">
    <location>
        <begin position="360"/>
        <end position="387"/>
    </location>
</feature>
<feature type="transmembrane region" description="Helical" evidence="7">
    <location>
        <begin position="7"/>
        <end position="31"/>
    </location>
</feature>
<proteinExistence type="predicted"/>
<feature type="transmembrane region" description="Helical" evidence="7">
    <location>
        <begin position="726"/>
        <end position="745"/>
    </location>
</feature>
<evidence type="ECO:0000256" key="2">
    <source>
        <dbReference type="ARBA" id="ARBA00022692"/>
    </source>
</evidence>
<organism evidence="10 11">
    <name type="scientific">Helicobacter mustelae (strain ATCC 43772 / CCUG 25715 / CIP 103759 / LMG 18044 / NCTC 12198 / R85-136P)</name>
    <name type="common">Campylobacter mustelae</name>
    <dbReference type="NCBI Taxonomy" id="679897"/>
    <lineage>
        <taxon>Bacteria</taxon>
        <taxon>Pseudomonadati</taxon>
        <taxon>Campylobacterota</taxon>
        <taxon>Epsilonproteobacteria</taxon>
        <taxon>Campylobacterales</taxon>
        <taxon>Helicobacteraceae</taxon>
        <taxon>Helicobacter</taxon>
    </lineage>
</organism>
<dbReference type="Proteomes" id="UP000001522">
    <property type="component" value="Chromosome"/>
</dbReference>
<feature type="domain" description="ResB-like" evidence="9">
    <location>
        <begin position="220"/>
        <end position="288"/>
    </location>
</feature>
<feature type="transmembrane region" description="Helical" evidence="7">
    <location>
        <begin position="43"/>
        <end position="67"/>
    </location>
</feature>
<dbReference type="InterPro" id="IPR007816">
    <property type="entry name" value="ResB-like_domain"/>
</dbReference>
<name>D3UFW9_HELM1</name>
<evidence type="ECO:0000259" key="8">
    <source>
        <dbReference type="Pfam" id="PF01578"/>
    </source>
</evidence>
<comment type="subcellular location">
    <subcellularLocation>
        <location evidence="1">Membrane</location>
        <topology evidence="1">Multi-pass membrane protein</topology>
    </subcellularLocation>
</comment>
<dbReference type="GO" id="GO:0017004">
    <property type="term" value="P:cytochrome complex assembly"/>
    <property type="evidence" value="ECO:0007669"/>
    <property type="project" value="UniProtKB-KW"/>
</dbReference>
<feature type="compositionally biased region" description="Low complexity" evidence="6">
    <location>
        <begin position="360"/>
        <end position="382"/>
    </location>
</feature>
<dbReference type="InterPro" id="IPR045062">
    <property type="entry name" value="Cyt_c_biogenesis_CcsA/CcmC"/>
</dbReference>
<evidence type="ECO:0000256" key="4">
    <source>
        <dbReference type="ARBA" id="ARBA00022989"/>
    </source>
</evidence>
<dbReference type="HOGENOM" id="CLU_008710_0_0_7"/>
<feature type="transmembrane region" description="Helical" evidence="7">
    <location>
        <begin position="79"/>
        <end position="98"/>
    </location>
</feature>
<dbReference type="Pfam" id="PF05140">
    <property type="entry name" value="ResB"/>
    <property type="match status" value="1"/>
</dbReference>
<reference evidence="10 11" key="1">
    <citation type="journal article" date="2010" name="BMC Genomics">
        <title>Comparative genomics and proteomics of Helicobacter mustelae, an ulcerogenic and carcinogenic gastric pathogen.</title>
        <authorList>
            <person name="O'Toole P.W."/>
            <person name="Snelling W.J."/>
            <person name="Canchaya C."/>
            <person name="Forde B.M."/>
            <person name="Hardie K.R."/>
            <person name="Josenhans C."/>
            <person name="Graham R.L.J."/>
            <person name="McMullan G."/>
            <person name="Parkhill J."/>
            <person name="Belda E."/>
            <person name="Bentley S.D."/>
        </authorList>
    </citation>
    <scope>NUCLEOTIDE SEQUENCE [LARGE SCALE GENOMIC DNA]</scope>
    <source>
        <strain evidence="11">ATCC 43772 / LMG 18044 / NCTC 12198 / 12198</strain>
    </source>
</reference>
<dbReference type="RefSeq" id="WP_013022485.1">
    <property type="nucleotide sequence ID" value="NC_013949.1"/>
</dbReference>
<accession>D3UFW9</accession>
<feature type="transmembrane region" description="Helical" evidence="7">
    <location>
        <begin position="703"/>
        <end position="719"/>
    </location>
</feature>
<keyword evidence="4 7" id="KW-1133">Transmembrane helix</keyword>
<feature type="transmembrane region" description="Helical" evidence="7">
    <location>
        <begin position="915"/>
        <end position="932"/>
    </location>
</feature>
<evidence type="ECO:0000256" key="3">
    <source>
        <dbReference type="ARBA" id="ARBA00022748"/>
    </source>
</evidence>
<keyword evidence="5 7" id="KW-0472">Membrane</keyword>
<gene>
    <name evidence="10" type="ordered locus">HMU01280</name>
</gene>
<feature type="transmembrane region" description="Helical" evidence="7">
    <location>
        <begin position="669"/>
        <end position="691"/>
    </location>
</feature>
<feature type="transmembrane region" description="Helical" evidence="7">
    <location>
        <begin position="340"/>
        <end position="356"/>
    </location>
</feature>
<keyword evidence="11" id="KW-1185">Reference proteome</keyword>
<evidence type="ECO:0000256" key="1">
    <source>
        <dbReference type="ARBA" id="ARBA00004141"/>
    </source>
</evidence>
<feature type="transmembrane region" description="Helical" evidence="7">
    <location>
        <begin position="638"/>
        <end position="657"/>
    </location>
</feature>
<feature type="transmembrane region" description="Helical" evidence="7">
    <location>
        <begin position="302"/>
        <end position="319"/>
    </location>
</feature>
<dbReference type="eggNOG" id="COG0755">
    <property type="taxonomic scope" value="Bacteria"/>
</dbReference>